<organism evidence="4 5">
    <name type="scientific">Pseudovibrio japonicus</name>
    <dbReference type="NCBI Taxonomy" id="366534"/>
    <lineage>
        <taxon>Bacteria</taxon>
        <taxon>Pseudomonadati</taxon>
        <taxon>Pseudomonadota</taxon>
        <taxon>Alphaproteobacteria</taxon>
        <taxon>Hyphomicrobiales</taxon>
        <taxon>Stappiaceae</taxon>
        <taxon>Pseudovibrio</taxon>
    </lineage>
</organism>
<protein>
    <recommendedName>
        <fullName evidence="2">UPF0173 metal-dependent hydrolase GCM10007094_41950</fullName>
    </recommendedName>
</protein>
<dbReference type="EMBL" id="BMXE01000011">
    <property type="protein sequence ID" value="GHB48322.1"/>
    <property type="molecule type" value="Genomic_DNA"/>
</dbReference>
<evidence type="ECO:0000313" key="5">
    <source>
        <dbReference type="Proteomes" id="UP000637980"/>
    </source>
</evidence>
<dbReference type="SMART" id="SM00849">
    <property type="entry name" value="Lactamase_B"/>
    <property type="match status" value="1"/>
</dbReference>
<name>A0ABQ3EQD8_9HYPH</name>
<dbReference type="Gene3D" id="3.60.15.10">
    <property type="entry name" value="Ribonuclease Z/Hydroxyacylglutathione hydrolase-like"/>
    <property type="match status" value="1"/>
</dbReference>
<accession>A0ABQ3EQD8</accession>
<dbReference type="NCBIfam" id="NF001911">
    <property type="entry name" value="PRK00685.1"/>
    <property type="match status" value="1"/>
</dbReference>
<dbReference type="InterPro" id="IPR036866">
    <property type="entry name" value="RibonucZ/Hydroxyglut_hydro"/>
</dbReference>
<dbReference type="HAMAP" id="MF_00457">
    <property type="entry name" value="UPF0173"/>
    <property type="match status" value="1"/>
</dbReference>
<dbReference type="GO" id="GO:0016787">
    <property type="term" value="F:hydrolase activity"/>
    <property type="evidence" value="ECO:0007669"/>
    <property type="project" value="UniProtKB-KW"/>
</dbReference>
<comment type="similarity">
    <text evidence="2">Belongs to the UPF0173 family.</text>
</comment>
<comment type="caution">
    <text evidence="4">The sequence shown here is derived from an EMBL/GenBank/DDBJ whole genome shotgun (WGS) entry which is preliminary data.</text>
</comment>
<evidence type="ECO:0000256" key="1">
    <source>
        <dbReference type="ARBA" id="ARBA00022801"/>
    </source>
</evidence>
<keyword evidence="1 2" id="KW-0378">Hydrolase</keyword>
<evidence type="ECO:0000259" key="3">
    <source>
        <dbReference type="SMART" id="SM00849"/>
    </source>
</evidence>
<keyword evidence="5" id="KW-1185">Reference proteome</keyword>
<evidence type="ECO:0000313" key="4">
    <source>
        <dbReference type="EMBL" id="GHB48322.1"/>
    </source>
</evidence>
<feature type="domain" description="Metallo-beta-lactamase" evidence="3">
    <location>
        <begin position="7"/>
        <end position="202"/>
    </location>
</feature>
<dbReference type="RefSeq" id="WP_189438776.1">
    <property type="nucleotide sequence ID" value="NZ_BMXE01000011.1"/>
</dbReference>
<dbReference type="InterPro" id="IPR022877">
    <property type="entry name" value="UPF0173"/>
</dbReference>
<gene>
    <name evidence="4" type="ORF">GCM10007094_41950</name>
</gene>
<dbReference type="PANTHER" id="PTHR43546:SF3">
    <property type="entry name" value="UPF0173 METAL-DEPENDENT HYDROLASE MJ1163"/>
    <property type="match status" value="1"/>
</dbReference>
<dbReference type="PANTHER" id="PTHR43546">
    <property type="entry name" value="UPF0173 METAL-DEPENDENT HYDROLASE MJ1163-RELATED"/>
    <property type="match status" value="1"/>
</dbReference>
<evidence type="ECO:0000256" key="2">
    <source>
        <dbReference type="HAMAP-Rule" id="MF_00457"/>
    </source>
</evidence>
<dbReference type="Proteomes" id="UP000637980">
    <property type="component" value="Unassembled WGS sequence"/>
</dbReference>
<sequence length="242" mass="26533">MDIQFLGHSAFKVRVPGATILIDPFLTGNPSFPEDMSVEQVSEGVDHVLLTHGHYDHVGDTFDILKATDATLTANFEISMWAKDHGIEKINPVEQGGCVNMGAFEVAMTNAVHSSSYASSMERNVMDIYLGNPAGVIVKAENEPTLLHMGDTDIFSDMALINEIYRPEIGIVPIGDRFTMGARTASMACERYFDFQTIIPCHYGTMPIIDQSADKFIKYMGDDAFRVAALKAGETAKINKST</sequence>
<reference evidence="5" key="1">
    <citation type="journal article" date="2019" name="Int. J. Syst. Evol. Microbiol.">
        <title>The Global Catalogue of Microorganisms (GCM) 10K type strain sequencing project: providing services to taxonomists for standard genome sequencing and annotation.</title>
        <authorList>
            <consortium name="The Broad Institute Genomics Platform"/>
            <consortium name="The Broad Institute Genome Sequencing Center for Infectious Disease"/>
            <person name="Wu L."/>
            <person name="Ma J."/>
        </authorList>
    </citation>
    <scope>NUCLEOTIDE SEQUENCE [LARGE SCALE GENOMIC DNA]</scope>
    <source>
        <strain evidence="5">KCTC 12861</strain>
    </source>
</reference>
<dbReference type="InterPro" id="IPR001279">
    <property type="entry name" value="Metallo-B-lactamas"/>
</dbReference>
<dbReference type="InterPro" id="IPR050114">
    <property type="entry name" value="UPF0173_UPF0282_UlaG_hydrolase"/>
</dbReference>
<dbReference type="SUPFAM" id="SSF56281">
    <property type="entry name" value="Metallo-hydrolase/oxidoreductase"/>
    <property type="match status" value="1"/>
</dbReference>
<dbReference type="Pfam" id="PF13483">
    <property type="entry name" value="Lactamase_B_3"/>
    <property type="match status" value="1"/>
</dbReference>
<proteinExistence type="inferred from homology"/>